<gene>
    <name evidence="6" type="ORF">ACFU0X_34040</name>
</gene>
<evidence type="ECO:0000256" key="3">
    <source>
        <dbReference type="ARBA" id="ARBA00013368"/>
    </source>
</evidence>
<protein>
    <recommendedName>
        <fullName evidence="3">Nuclease SbcCD subunit C</fullName>
    </recommendedName>
</protein>
<name>A0ABW6JSI9_STRCE</name>
<dbReference type="Proteomes" id="UP001600650">
    <property type="component" value="Unassembled WGS sequence"/>
</dbReference>
<dbReference type="PANTHER" id="PTHR32114">
    <property type="entry name" value="ABC TRANSPORTER ABCH.3"/>
    <property type="match status" value="1"/>
</dbReference>
<evidence type="ECO:0000313" key="6">
    <source>
        <dbReference type="EMBL" id="MFE7968001.1"/>
    </source>
</evidence>
<dbReference type="RefSeq" id="WP_381728939.1">
    <property type="nucleotide sequence ID" value="NZ_JBHVBU010000214.1"/>
</dbReference>
<evidence type="ECO:0000259" key="5">
    <source>
        <dbReference type="Pfam" id="PF13476"/>
    </source>
</evidence>
<sequence length="658" mass="74932">MGVKRRLPAISYVRLENFSIYRERPTVEIDIRDGVFCLAGANGLGKSSFLAAVNFCLTGIVTHPERDSFSSMRKFYQDSLSYSRTFFDGRIAELDRDSAEVTVHFTVGRRKYELTRNLFEPQSLRELIVVDDAGQVLNQDTDDDEVRHQDYARLLVEDCRLSKFEQFVFLQHFLLTFDERRHLLFWDEQVMTPLLYLAFGIDADDARLADELTHAVNRAESRRRNAQWQATSARRKMKELGGDAVDESLLDGLLEQHQALSEAVDQATKELTKLQRDAADARLDHANASAEYQSLKHQYDHLFTRRLRSRSAPRLHPAVAESLKTERCSVCGTHGHQVALNIEERLDTNHCPLCASSFTPETEIDTSIDSLKEVDSELAEAGEQVKAAQARRDRIDKEVDAALQVYNDKVQQLEAFDTENEKTLPTVGSGLVGLLEQRRVAESERMHAMERRDEWARKRDTARRELEPLQKALRVAYDEAEVDFVPNFRDLARQFIGLDLDVFLDKADRTRFILGLEVQGTRRRATTTLSESQRFFLDIALRMALVQQMTEDETRSTVYIDTPEGSLDIAYEAKAGAMFGKFVFSGKNIIMTANINANQLLRRLAEVCRSENMQMLRMTEWATLSEVQASEEALFDEAYSVVESILKSAAPTEGSVLA</sequence>
<dbReference type="PANTHER" id="PTHR32114:SF2">
    <property type="entry name" value="ABC TRANSPORTER ABCH.3"/>
    <property type="match status" value="1"/>
</dbReference>
<comment type="subunit">
    <text evidence="2">Heterodimer of SbcC and SbcD.</text>
</comment>
<feature type="coiled-coil region" evidence="4">
    <location>
        <begin position="209"/>
        <end position="298"/>
    </location>
</feature>
<keyword evidence="4" id="KW-0175">Coiled coil</keyword>
<reference evidence="6 7" key="1">
    <citation type="submission" date="2024-09" db="EMBL/GenBank/DDBJ databases">
        <title>The Natural Products Discovery Center: Release of the First 8490 Sequenced Strains for Exploring Actinobacteria Biosynthetic Diversity.</title>
        <authorList>
            <person name="Kalkreuter E."/>
            <person name="Kautsar S.A."/>
            <person name="Yang D."/>
            <person name="Bader C.D."/>
            <person name="Teijaro C.N."/>
            <person name="Fluegel L."/>
            <person name="Davis C.M."/>
            <person name="Simpson J.R."/>
            <person name="Lauterbach L."/>
            <person name="Steele A.D."/>
            <person name="Gui C."/>
            <person name="Meng S."/>
            <person name="Li G."/>
            <person name="Viehrig K."/>
            <person name="Ye F."/>
            <person name="Su P."/>
            <person name="Kiefer A.F."/>
            <person name="Nichols A."/>
            <person name="Cepeda A.J."/>
            <person name="Yan W."/>
            <person name="Fan B."/>
            <person name="Jiang Y."/>
            <person name="Adhikari A."/>
            <person name="Zheng C.-J."/>
            <person name="Schuster L."/>
            <person name="Cowan T.M."/>
            <person name="Smanski M.J."/>
            <person name="Chevrette M.G."/>
            <person name="De Carvalho L.P.S."/>
            <person name="Shen B."/>
        </authorList>
    </citation>
    <scope>NUCLEOTIDE SEQUENCE [LARGE SCALE GENOMIC DNA]</scope>
    <source>
        <strain evidence="6 7">NPDC057399</strain>
    </source>
</reference>
<feature type="coiled-coil region" evidence="4">
    <location>
        <begin position="371"/>
        <end position="398"/>
    </location>
</feature>
<evidence type="ECO:0000256" key="2">
    <source>
        <dbReference type="ARBA" id="ARBA00011322"/>
    </source>
</evidence>
<keyword evidence="7" id="KW-1185">Reference proteome</keyword>
<dbReference type="EMBL" id="JBHVBU010000214">
    <property type="protein sequence ID" value="MFE7968001.1"/>
    <property type="molecule type" value="Genomic_DNA"/>
</dbReference>
<dbReference type="SUPFAM" id="SSF52540">
    <property type="entry name" value="P-loop containing nucleoside triphosphate hydrolases"/>
    <property type="match status" value="1"/>
</dbReference>
<feature type="domain" description="Rad50/SbcC-type AAA" evidence="5">
    <location>
        <begin position="13"/>
        <end position="275"/>
    </location>
</feature>
<dbReference type="Gene3D" id="3.40.50.300">
    <property type="entry name" value="P-loop containing nucleotide triphosphate hydrolases"/>
    <property type="match status" value="2"/>
</dbReference>
<evidence type="ECO:0000313" key="7">
    <source>
        <dbReference type="Proteomes" id="UP001600650"/>
    </source>
</evidence>
<dbReference type="InterPro" id="IPR038729">
    <property type="entry name" value="Rad50/SbcC_AAA"/>
</dbReference>
<evidence type="ECO:0000256" key="1">
    <source>
        <dbReference type="ARBA" id="ARBA00006930"/>
    </source>
</evidence>
<accession>A0ABW6JSI9</accession>
<comment type="caution">
    <text evidence="6">The sequence shown here is derived from an EMBL/GenBank/DDBJ whole genome shotgun (WGS) entry which is preliminary data.</text>
</comment>
<dbReference type="InterPro" id="IPR027417">
    <property type="entry name" value="P-loop_NTPase"/>
</dbReference>
<evidence type="ECO:0000256" key="4">
    <source>
        <dbReference type="SAM" id="Coils"/>
    </source>
</evidence>
<proteinExistence type="inferred from homology"/>
<organism evidence="6 7">
    <name type="scientific">Streptomyces cellulosae</name>
    <dbReference type="NCBI Taxonomy" id="1968"/>
    <lineage>
        <taxon>Bacteria</taxon>
        <taxon>Bacillati</taxon>
        <taxon>Actinomycetota</taxon>
        <taxon>Actinomycetes</taxon>
        <taxon>Kitasatosporales</taxon>
        <taxon>Streptomycetaceae</taxon>
        <taxon>Streptomyces</taxon>
    </lineage>
</organism>
<comment type="similarity">
    <text evidence="1">Belongs to the SMC family. SbcC subfamily.</text>
</comment>
<dbReference type="Pfam" id="PF13476">
    <property type="entry name" value="AAA_23"/>
    <property type="match status" value="1"/>
</dbReference>